<sequence>MMRNRHFLFGLGAGLIIGALLLQLMNVAQTQPQMLNTEEEVRNAAKALGLKVYDSSEQVYSEQEWKERENGEPAGTTASAPPSPSSPEEPSEPSTPAEPSTPSKAEAPAPSPAPAEMVDIRIPAGSTLSQVADRLKSAGVITDKEAFVQLAKKWNATRIIQTGTFTFTKGESFKSITNKITKKK</sequence>
<reference evidence="2 3" key="1">
    <citation type="submission" date="2016-01" db="EMBL/GenBank/DDBJ databases">
        <title>Complete Genome Sequence of Paenibacillus yonginensis DCY84, a novel Plant Growth-Promoting Bacteria with Elicitation of Induced Systemic Resistance.</title>
        <authorList>
            <person name="Kim Y.J."/>
            <person name="Yang D.C."/>
            <person name="Sukweenadhi J."/>
        </authorList>
    </citation>
    <scope>NUCLEOTIDE SEQUENCE [LARGE SCALE GENOMIC DNA]</scope>
    <source>
        <strain evidence="2 3">DCY84</strain>
    </source>
</reference>
<proteinExistence type="predicted"/>
<dbReference type="EMBL" id="CP014167">
    <property type="protein sequence ID" value="ANS74027.1"/>
    <property type="molecule type" value="Genomic_DNA"/>
</dbReference>
<dbReference type="RefSeq" id="WP_068694633.1">
    <property type="nucleotide sequence ID" value="NZ_CP014167.1"/>
</dbReference>
<dbReference type="OrthoDB" id="2680673at2"/>
<feature type="region of interest" description="Disordered" evidence="1">
    <location>
        <begin position="60"/>
        <end position="113"/>
    </location>
</feature>
<dbReference type="Pfam" id="PF02618">
    <property type="entry name" value="YceG"/>
    <property type="match status" value="1"/>
</dbReference>
<protein>
    <recommendedName>
        <fullName evidence="4">Aminodeoxychorismate lyase</fullName>
    </recommendedName>
</protein>
<organism evidence="2 3">
    <name type="scientific">Paenibacillus yonginensis</name>
    <dbReference type="NCBI Taxonomy" id="1462996"/>
    <lineage>
        <taxon>Bacteria</taxon>
        <taxon>Bacillati</taxon>
        <taxon>Bacillota</taxon>
        <taxon>Bacilli</taxon>
        <taxon>Bacillales</taxon>
        <taxon>Paenibacillaceae</taxon>
        <taxon>Paenibacillus</taxon>
    </lineage>
</organism>
<evidence type="ECO:0000313" key="3">
    <source>
        <dbReference type="Proteomes" id="UP000092573"/>
    </source>
</evidence>
<dbReference type="Gene3D" id="3.30.1490.480">
    <property type="entry name" value="Endolytic murein transglycosylase"/>
    <property type="match status" value="1"/>
</dbReference>
<keyword evidence="3" id="KW-1185">Reference proteome</keyword>
<evidence type="ECO:0008006" key="4">
    <source>
        <dbReference type="Google" id="ProtNLM"/>
    </source>
</evidence>
<dbReference type="STRING" id="1462996.AWM70_05115"/>
<accession>A0A1B1MXZ4</accession>
<name>A0A1B1MXZ4_9BACL</name>
<dbReference type="Proteomes" id="UP000092573">
    <property type="component" value="Chromosome"/>
</dbReference>
<evidence type="ECO:0000256" key="1">
    <source>
        <dbReference type="SAM" id="MobiDB-lite"/>
    </source>
</evidence>
<dbReference type="KEGG" id="pyg:AWM70_05115"/>
<feature type="compositionally biased region" description="Low complexity" evidence="1">
    <location>
        <begin position="88"/>
        <end position="108"/>
    </location>
</feature>
<dbReference type="AlphaFoldDB" id="A0A1B1MXZ4"/>
<gene>
    <name evidence="2" type="ORF">AWM70_05115</name>
</gene>
<dbReference type="InterPro" id="IPR003770">
    <property type="entry name" value="MLTG-like"/>
</dbReference>
<evidence type="ECO:0000313" key="2">
    <source>
        <dbReference type="EMBL" id="ANS74027.1"/>
    </source>
</evidence>